<protein>
    <submittedName>
        <fullName evidence="3">Uncharacterized protein (TIGR00369 family)</fullName>
    </submittedName>
</protein>
<proteinExistence type="predicted"/>
<dbReference type="InterPro" id="IPR006683">
    <property type="entry name" value="Thioestr_dom"/>
</dbReference>
<sequence>MTTTDDRAALSGLEVLRRFQDAQDTDTPNIGRLMGMTFTELEEGRVVMSLRTRPDFVNPIGTVHGGVAATLLDSVMGCAVHSALAPGVGYTTLELSVNYIRATSTDDRLLTGEGKVVHIGRSLATAEGRIVDEKGRLIAHGTTTCMVFPAPR</sequence>
<evidence type="ECO:0000259" key="2">
    <source>
        <dbReference type="Pfam" id="PF03061"/>
    </source>
</evidence>
<dbReference type="GO" id="GO:0061522">
    <property type="term" value="F:1,4-dihydroxy-2-naphthoyl-CoA thioesterase activity"/>
    <property type="evidence" value="ECO:0007669"/>
    <property type="project" value="TreeGrafter"/>
</dbReference>
<evidence type="ECO:0000256" key="1">
    <source>
        <dbReference type="ARBA" id="ARBA00022801"/>
    </source>
</evidence>
<dbReference type="Proteomes" id="UP000239494">
    <property type="component" value="Unassembled WGS sequence"/>
</dbReference>
<evidence type="ECO:0000313" key="4">
    <source>
        <dbReference type="Proteomes" id="UP000239494"/>
    </source>
</evidence>
<dbReference type="NCBIfam" id="TIGR00369">
    <property type="entry name" value="unchar_dom_1"/>
    <property type="match status" value="1"/>
</dbReference>
<keyword evidence="1" id="KW-0378">Hydrolase</keyword>
<organism evidence="3 4">
    <name type="scientific">Umezawaea tangerina</name>
    <dbReference type="NCBI Taxonomy" id="84725"/>
    <lineage>
        <taxon>Bacteria</taxon>
        <taxon>Bacillati</taxon>
        <taxon>Actinomycetota</taxon>
        <taxon>Actinomycetes</taxon>
        <taxon>Pseudonocardiales</taxon>
        <taxon>Pseudonocardiaceae</taxon>
        <taxon>Umezawaea</taxon>
    </lineage>
</organism>
<dbReference type="SUPFAM" id="SSF54637">
    <property type="entry name" value="Thioesterase/thiol ester dehydrase-isomerase"/>
    <property type="match status" value="1"/>
</dbReference>
<dbReference type="AlphaFoldDB" id="A0A2T0TB42"/>
<dbReference type="RefSeq" id="WP_211304387.1">
    <property type="nucleotide sequence ID" value="NZ_PVTF01000004.1"/>
</dbReference>
<dbReference type="InterPro" id="IPR029069">
    <property type="entry name" value="HotDog_dom_sf"/>
</dbReference>
<dbReference type="PANTHER" id="PTHR43240:SF1">
    <property type="entry name" value="BLR5584 PROTEIN"/>
    <property type="match status" value="1"/>
</dbReference>
<gene>
    <name evidence="3" type="ORF">CLV43_104692</name>
</gene>
<dbReference type="Pfam" id="PF03061">
    <property type="entry name" value="4HBT"/>
    <property type="match status" value="1"/>
</dbReference>
<dbReference type="CDD" id="cd03443">
    <property type="entry name" value="PaaI_thioesterase"/>
    <property type="match status" value="1"/>
</dbReference>
<dbReference type="InterPro" id="IPR003736">
    <property type="entry name" value="PAAI_dom"/>
</dbReference>
<keyword evidence="4" id="KW-1185">Reference proteome</keyword>
<evidence type="ECO:0000313" key="3">
    <source>
        <dbReference type="EMBL" id="PRY42855.1"/>
    </source>
</evidence>
<dbReference type="EMBL" id="PVTF01000004">
    <property type="protein sequence ID" value="PRY42855.1"/>
    <property type="molecule type" value="Genomic_DNA"/>
</dbReference>
<name>A0A2T0TB42_9PSEU</name>
<reference evidence="3 4" key="1">
    <citation type="submission" date="2018-03" db="EMBL/GenBank/DDBJ databases">
        <title>Genomic Encyclopedia of Archaeal and Bacterial Type Strains, Phase II (KMG-II): from individual species to whole genera.</title>
        <authorList>
            <person name="Goeker M."/>
        </authorList>
    </citation>
    <scope>NUCLEOTIDE SEQUENCE [LARGE SCALE GENOMIC DNA]</scope>
    <source>
        <strain evidence="3 4">DSM 44720</strain>
    </source>
</reference>
<feature type="domain" description="Thioesterase" evidence="2">
    <location>
        <begin position="61"/>
        <end position="138"/>
    </location>
</feature>
<dbReference type="Gene3D" id="3.10.129.10">
    <property type="entry name" value="Hotdog Thioesterase"/>
    <property type="match status" value="1"/>
</dbReference>
<comment type="caution">
    <text evidence="3">The sequence shown here is derived from an EMBL/GenBank/DDBJ whole genome shotgun (WGS) entry which is preliminary data.</text>
</comment>
<accession>A0A2T0TB42</accession>
<dbReference type="PANTHER" id="PTHR43240">
    <property type="entry name" value="1,4-DIHYDROXY-2-NAPHTHOYL-COA THIOESTERASE 1"/>
    <property type="match status" value="1"/>
</dbReference>
<dbReference type="GO" id="GO:0005829">
    <property type="term" value="C:cytosol"/>
    <property type="evidence" value="ECO:0007669"/>
    <property type="project" value="TreeGrafter"/>
</dbReference>